<organism evidence="1 2">
    <name type="scientific">Eretmocerus hayati</name>
    <dbReference type="NCBI Taxonomy" id="131215"/>
    <lineage>
        <taxon>Eukaryota</taxon>
        <taxon>Metazoa</taxon>
        <taxon>Ecdysozoa</taxon>
        <taxon>Arthropoda</taxon>
        <taxon>Hexapoda</taxon>
        <taxon>Insecta</taxon>
        <taxon>Pterygota</taxon>
        <taxon>Neoptera</taxon>
        <taxon>Endopterygota</taxon>
        <taxon>Hymenoptera</taxon>
        <taxon>Apocrita</taxon>
        <taxon>Proctotrupomorpha</taxon>
        <taxon>Chalcidoidea</taxon>
        <taxon>Aphelinidae</taxon>
        <taxon>Aphelininae</taxon>
        <taxon>Eretmocerus</taxon>
    </lineage>
</organism>
<dbReference type="EMBL" id="CM056743">
    <property type="protein sequence ID" value="KAJ8673705.1"/>
    <property type="molecule type" value="Genomic_DNA"/>
</dbReference>
<proteinExistence type="predicted"/>
<keyword evidence="2" id="KW-1185">Reference proteome</keyword>
<dbReference type="Proteomes" id="UP001239111">
    <property type="component" value="Chromosome 3"/>
</dbReference>
<sequence length="177" mass="20256">MCLCLGPSKSGKTMLLKKLRGDKIDESTQTIQTDGVNIYRVRNSDKRYDIMIRELGGNMAPTWNQHLEKVQKVMYVVDTSNLCQISAAGVLLYSLLIEPKLETANFALILTKMDLSYRQMRNEALLMLHFFRLQKEVHQKITVFETSGVSGQGIEELRDWIFDPISMANLIRPTKNT</sequence>
<accession>A0ACC2NR09</accession>
<comment type="caution">
    <text evidence="1">The sequence shown here is derived from an EMBL/GenBank/DDBJ whole genome shotgun (WGS) entry which is preliminary data.</text>
</comment>
<reference evidence="1" key="1">
    <citation type="submission" date="2023-04" db="EMBL/GenBank/DDBJ databases">
        <title>A chromosome-level genome assembly of the parasitoid wasp Eretmocerus hayati.</title>
        <authorList>
            <person name="Zhong Y."/>
            <person name="Liu S."/>
            <person name="Liu Y."/>
        </authorList>
    </citation>
    <scope>NUCLEOTIDE SEQUENCE</scope>
    <source>
        <strain evidence="1">ZJU_SS_LIU_2023</strain>
    </source>
</reference>
<protein>
    <submittedName>
        <fullName evidence="1">Uncharacterized protein</fullName>
    </submittedName>
</protein>
<gene>
    <name evidence="1" type="ORF">QAD02_004967</name>
</gene>
<evidence type="ECO:0000313" key="1">
    <source>
        <dbReference type="EMBL" id="KAJ8673705.1"/>
    </source>
</evidence>
<name>A0ACC2NR09_9HYME</name>
<evidence type="ECO:0000313" key="2">
    <source>
        <dbReference type="Proteomes" id="UP001239111"/>
    </source>
</evidence>